<dbReference type="GO" id="GO:0000026">
    <property type="term" value="F:alpha-1,2-mannosyltransferase activity"/>
    <property type="evidence" value="ECO:0007669"/>
    <property type="project" value="EnsemblFungi"/>
</dbReference>
<dbReference type="EC" id="2.4.1.-" evidence="12"/>
<keyword evidence="4" id="KW-0337">GPI-anchor biosynthesis</keyword>
<dbReference type="FunCoup" id="G8JRU2">
    <property type="interactions" value="832"/>
</dbReference>
<evidence type="ECO:0000256" key="5">
    <source>
        <dbReference type="ARBA" id="ARBA00022676"/>
    </source>
</evidence>
<dbReference type="UniPathway" id="UPA00196"/>
<feature type="transmembrane region" description="Helical" evidence="12">
    <location>
        <begin position="380"/>
        <end position="400"/>
    </location>
</feature>
<evidence type="ECO:0000256" key="3">
    <source>
        <dbReference type="ARBA" id="ARBA00006065"/>
    </source>
</evidence>
<keyword evidence="5 12" id="KW-0328">Glycosyltransferase</keyword>
<dbReference type="InParanoid" id="G8JRU2"/>
<name>G8JRU2_ERECY</name>
<dbReference type="GO" id="GO:0006506">
    <property type="term" value="P:GPI anchor biosynthetic process"/>
    <property type="evidence" value="ECO:0007669"/>
    <property type="project" value="UniProtKB-UniPathway"/>
</dbReference>
<dbReference type="KEGG" id="erc:Ecym_3374"/>
<dbReference type="RefSeq" id="XP_003645678.1">
    <property type="nucleotide sequence ID" value="XM_003645630.1"/>
</dbReference>
<dbReference type="GeneID" id="11468938"/>
<comment type="function">
    <text evidence="11">Mannosyltransferase involved in glycosylphosphatidylinositol-anchor biosynthesis. Transfers the third mannose to Man2-GlcN-acyl-PI during GPI precursor assembly.</text>
</comment>
<feature type="transmembrane region" description="Helical" evidence="12">
    <location>
        <begin position="66"/>
        <end position="92"/>
    </location>
</feature>
<evidence type="ECO:0000256" key="10">
    <source>
        <dbReference type="ARBA" id="ARBA00023136"/>
    </source>
</evidence>
<dbReference type="STRING" id="931890.G8JRU2"/>
<comment type="subcellular location">
    <subcellularLocation>
        <location evidence="1 12">Endoplasmic reticulum membrane</location>
        <topology evidence="1 12">Multi-pass membrane protein</topology>
    </subcellularLocation>
</comment>
<reference evidence="14" key="1">
    <citation type="journal article" date="2012" name="G3 (Bethesda)">
        <title>Pichia sorbitophila, an interspecies yeast hybrid reveals early steps of genome resolution following polyploidization.</title>
        <authorList>
            <person name="Leh Louis V."/>
            <person name="Despons L."/>
            <person name="Friedrich A."/>
            <person name="Martin T."/>
            <person name="Durrens P."/>
            <person name="Casaregola S."/>
            <person name="Neuveglise C."/>
            <person name="Fairhead C."/>
            <person name="Marck C."/>
            <person name="Cruz J.A."/>
            <person name="Straub M.L."/>
            <person name="Kugler V."/>
            <person name="Sacerdot C."/>
            <person name="Uzunov Z."/>
            <person name="Thierry A."/>
            <person name="Weiss S."/>
            <person name="Bleykasten C."/>
            <person name="De Montigny J."/>
            <person name="Jacques N."/>
            <person name="Jung P."/>
            <person name="Lemaire M."/>
            <person name="Mallet S."/>
            <person name="Morel G."/>
            <person name="Richard G.F."/>
            <person name="Sarkar A."/>
            <person name="Savel G."/>
            <person name="Schacherer J."/>
            <person name="Seret M.L."/>
            <person name="Talla E."/>
            <person name="Samson G."/>
            <person name="Jubin C."/>
            <person name="Poulain J."/>
            <person name="Vacherie B."/>
            <person name="Barbe V."/>
            <person name="Pelletier E."/>
            <person name="Sherman D.J."/>
            <person name="Westhof E."/>
            <person name="Weissenbach J."/>
            <person name="Baret P.V."/>
            <person name="Wincker P."/>
            <person name="Gaillardin C."/>
            <person name="Dujon B."/>
            <person name="Souciet J.L."/>
        </authorList>
    </citation>
    <scope>NUCLEOTIDE SEQUENCE [LARGE SCALE GENOMIC DNA]</scope>
    <source>
        <strain evidence="14">CBS 270.75 / DBVPG 7215 / KCTC 17166 / NRRL Y-17582</strain>
    </source>
</reference>
<dbReference type="Pfam" id="PF03901">
    <property type="entry name" value="Glyco_transf_22"/>
    <property type="match status" value="1"/>
</dbReference>
<feature type="transmembrane region" description="Helical" evidence="12">
    <location>
        <begin position="352"/>
        <end position="373"/>
    </location>
</feature>
<feature type="transmembrane region" description="Helical" evidence="12">
    <location>
        <begin position="225"/>
        <end position="253"/>
    </location>
</feature>
<keyword evidence="10 12" id="KW-0472">Membrane</keyword>
<evidence type="ECO:0000256" key="12">
    <source>
        <dbReference type="RuleBase" id="RU363075"/>
    </source>
</evidence>
<organism evidence="13 14">
    <name type="scientific">Eremothecium cymbalariae (strain CBS 270.75 / DBVPG 7215 / KCTC 17166 / NRRL Y-17582)</name>
    <name type="common">Yeast</name>
    <dbReference type="NCBI Taxonomy" id="931890"/>
    <lineage>
        <taxon>Eukaryota</taxon>
        <taxon>Fungi</taxon>
        <taxon>Dikarya</taxon>
        <taxon>Ascomycota</taxon>
        <taxon>Saccharomycotina</taxon>
        <taxon>Saccharomycetes</taxon>
        <taxon>Saccharomycetales</taxon>
        <taxon>Saccharomycetaceae</taxon>
        <taxon>Eremothecium</taxon>
    </lineage>
</organism>
<comment type="pathway">
    <text evidence="2">Glycolipid biosynthesis; glycosylphosphatidylinositol-anchor biosynthesis.</text>
</comment>
<sequence>MRVKDYLKVLVIWRMLNAFFTRSYFQPDEFWQTLEPAHVKAFGYGELTWEWKIGLRSYAFPLLFEIVYYFVQIVSWITSKIVLLAVFMFSFMKDQLFPENNLANMMYSEMVTFPEEVKNMFEYYGTIYGPKFLMALMAAIGEFYTVLLVRKMSLLILNKSDDNKGNSNTVCQLTVLLTLTNFFNCFFITRTFINSFEMILTSIALYYWDWSGGDYIRTFDFTKSVLLALFICLQRPTGVLIWGLLGLLLTLNLVHAKKWSALSYLYAKVVVLLLLITAINAAIDFYFYGELVFPILRFVKFNFTSSLSIFYGKSPWNFHLIQSLPLILGYNIPFFMHSLYLKFPISSERFRFINPIIQFKAIIFFNVLFYSLIAHKEFRFLYPLQPFLITLTTLDCYYWIDKYYPNDISRIFSKLKWYWWILPTVAVFSSLVICAFNESGTILVMEYLHFQPKAKSVGFVMPCHSTPWQSYLHRNDIDDLWAITCDPPLHLLQDSAAIEKLGHYMDESDHLYDDIVKFIYTNFPPVFREDLRTPGREYAYEWPEYLIIFEHLDNIFMKDFLMDSQYQEVTRFFNTLQHWDSRRRGDVIVYHKRPLI</sequence>
<keyword evidence="7 12" id="KW-0812">Transmembrane</keyword>
<evidence type="ECO:0000256" key="4">
    <source>
        <dbReference type="ARBA" id="ARBA00022502"/>
    </source>
</evidence>
<evidence type="ECO:0000256" key="8">
    <source>
        <dbReference type="ARBA" id="ARBA00022824"/>
    </source>
</evidence>
<dbReference type="AlphaFoldDB" id="G8JRU2"/>
<proteinExistence type="inferred from homology"/>
<evidence type="ECO:0000256" key="1">
    <source>
        <dbReference type="ARBA" id="ARBA00004477"/>
    </source>
</evidence>
<evidence type="ECO:0000256" key="2">
    <source>
        <dbReference type="ARBA" id="ARBA00004687"/>
    </source>
</evidence>
<comment type="similarity">
    <text evidence="3">Belongs to the glycosyltransferase 22 family. PIGB subfamily.</text>
</comment>
<dbReference type="OrthoDB" id="416834at2759"/>
<dbReference type="PANTHER" id="PTHR22760:SF4">
    <property type="entry name" value="GPI MANNOSYLTRANSFERASE 3"/>
    <property type="match status" value="1"/>
</dbReference>
<feature type="transmembrane region" description="Helical" evidence="12">
    <location>
        <begin position="420"/>
        <end position="445"/>
    </location>
</feature>
<dbReference type="OMA" id="HEWPDYL"/>
<evidence type="ECO:0000256" key="9">
    <source>
        <dbReference type="ARBA" id="ARBA00022989"/>
    </source>
</evidence>
<protein>
    <recommendedName>
        <fullName evidence="12">Mannosyltransferase</fullName>
        <ecNumber evidence="12">2.4.1.-</ecNumber>
    </recommendedName>
</protein>
<keyword evidence="9 12" id="KW-1133">Transmembrane helix</keyword>
<keyword evidence="8 12" id="KW-0256">Endoplasmic reticulum</keyword>
<dbReference type="eggNOG" id="KOG1771">
    <property type="taxonomic scope" value="Eukaryota"/>
</dbReference>
<feature type="transmembrane region" description="Helical" evidence="12">
    <location>
        <begin position="323"/>
        <end position="340"/>
    </location>
</feature>
<accession>G8JRU2</accession>
<evidence type="ECO:0000313" key="13">
    <source>
        <dbReference type="EMBL" id="AET38861.1"/>
    </source>
</evidence>
<feature type="transmembrane region" description="Helical" evidence="12">
    <location>
        <begin position="265"/>
        <end position="288"/>
    </location>
</feature>
<evidence type="ECO:0000313" key="14">
    <source>
        <dbReference type="Proteomes" id="UP000006790"/>
    </source>
</evidence>
<keyword evidence="14" id="KW-1185">Reference proteome</keyword>
<dbReference type="GO" id="GO:0005789">
    <property type="term" value="C:endoplasmic reticulum membrane"/>
    <property type="evidence" value="ECO:0007669"/>
    <property type="project" value="UniProtKB-SubCell"/>
</dbReference>
<dbReference type="PANTHER" id="PTHR22760">
    <property type="entry name" value="GLYCOSYLTRANSFERASE"/>
    <property type="match status" value="1"/>
</dbReference>
<dbReference type="HOGENOM" id="CLU_012353_2_0_1"/>
<dbReference type="InterPro" id="IPR005599">
    <property type="entry name" value="GPI_mannosylTrfase"/>
</dbReference>
<evidence type="ECO:0000256" key="11">
    <source>
        <dbReference type="ARBA" id="ARBA00024708"/>
    </source>
</evidence>
<gene>
    <name evidence="13" type="ordered locus">Ecym_3374</name>
</gene>
<evidence type="ECO:0000256" key="7">
    <source>
        <dbReference type="ARBA" id="ARBA00022692"/>
    </source>
</evidence>
<feature type="transmembrane region" description="Helical" evidence="12">
    <location>
        <begin position="132"/>
        <end position="149"/>
    </location>
</feature>
<dbReference type="EMBL" id="CP002499">
    <property type="protein sequence ID" value="AET38861.1"/>
    <property type="molecule type" value="Genomic_DNA"/>
</dbReference>
<keyword evidence="6" id="KW-0808">Transferase</keyword>
<dbReference type="Proteomes" id="UP000006790">
    <property type="component" value="Chromosome 3"/>
</dbReference>
<evidence type="ECO:0000256" key="6">
    <source>
        <dbReference type="ARBA" id="ARBA00022679"/>
    </source>
</evidence>